<organism evidence="2">
    <name type="scientific">Triticum urartu</name>
    <name type="common">Red wild einkorn</name>
    <name type="synonym">Crithodium urartu</name>
    <dbReference type="NCBI Taxonomy" id="4572"/>
    <lineage>
        <taxon>Eukaryota</taxon>
        <taxon>Viridiplantae</taxon>
        <taxon>Streptophyta</taxon>
        <taxon>Embryophyta</taxon>
        <taxon>Tracheophyta</taxon>
        <taxon>Spermatophyta</taxon>
        <taxon>Magnoliopsida</taxon>
        <taxon>Liliopsida</taxon>
        <taxon>Poales</taxon>
        <taxon>Poaceae</taxon>
        <taxon>BOP clade</taxon>
        <taxon>Pooideae</taxon>
        <taxon>Triticodae</taxon>
        <taxon>Triticeae</taxon>
        <taxon>Triticinae</taxon>
        <taxon>Triticum</taxon>
    </lineage>
</organism>
<dbReference type="EMBL" id="KD250144">
    <property type="protein sequence ID" value="EMS48737.1"/>
    <property type="molecule type" value="Genomic_DNA"/>
</dbReference>
<evidence type="ECO:0000313" key="2">
    <source>
        <dbReference type="EMBL" id="EMS48737.1"/>
    </source>
</evidence>
<reference evidence="2" key="1">
    <citation type="journal article" date="2013" name="Nature">
        <title>Draft genome of the wheat A-genome progenitor Triticum urartu.</title>
        <authorList>
            <person name="Ling H.Q."/>
            <person name="Zhao S."/>
            <person name="Liu D."/>
            <person name="Wang J."/>
            <person name="Sun H."/>
            <person name="Zhang C."/>
            <person name="Fan H."/>
            <person name="Li D."/>
            <person name="Dong L."/>
            <person name="Tao Y."/>
            <person name="Gao C."/>
            <person name="Wu H."/>
            <person name="Li Y."/>
            <person name="Cui Y."/>
            <person name="Guo X."/>
            <person name="Zheng S."/>
            <person name="Wang B."/>
            <person name="Yu K."/>
            <person name="Liang Q."/>
            <person name="Yang W."/>
            <person name="Lou X."/>
            <person name="Chen J."/>
            <person name="Feng M."/>
            <person name="Jian J."/>
            <person name="Zhang X."/>
            <person name="Luo G."/>
            <person name="Jiang Y."/>
            <person name="Liu J."/>
            <person name="Wang Z."/>
            <person name="Sha Y."/>
            <person name="Zhang B."/>
            <person name="Wu H."/>
            <person name="Tang D."/>
            <person name="Shen Q."/>
            <person name="Xue P."/>
            <person name="Zou S."/>
            <person name="Wang X."/>
            <person name="Liu X."/>
            <person name="Wang F."/>
            <person name="Yang Y."/>
            <person name="An X."/>
            <person name="Dong Z."/>
            <person name="Zhang K."/>
            <person name="Zhang X."/>
            <person name="Luo M.C."/>
            <person name="Dvorak J."/>
            <person name="Tong Y."/>
            <person name="Wang J."/>
            <person name="Yang H."/>
            <person name="Li Z."/>
            <person name="Wang D."/>
            <person name="Zhang A."/>
            <person name="Wang J."/>
        </authorList>
    </citation>
    <scope>NUCLEOTIDE SEQUENCE</scope>
</reference>
<accession>M7YN08</accession>
<name>M7YN08_TRIUA</name>
<gene>
    <name evidence="2" type="ORF">TRIUR3_31359</name>
</gene>
<dbReference type="AlphaFoldDB" id="M7YN08"/>
<protein>
    <submittedName>
        <fullName evidence="2">Uncharacterized protein</fullName>
    </submittedName>
</protein>
<feature type="region of interest" description="Disordered" evidence="1">
    <location>
        <begin position="25"/>
        <end position="115"/>
    </location>
</feature>
<feature type="compositionally biased region" description="Acidic residues" evidence="1">
    <location>
        <begin position="70"/>
        <end position="97"/>
    </location>
</feature>
<dbReference type="STRING" id="4572.M7YN08"/>
<proteinExistence type="predicted"/>
<sequence length="115" mass="12407">MAASKASLGIRPSPYGVIMSAAASNSTIGRRPRLGPPNSPSTPAVRPPVAAASLRIFPSRCHFETRSSDDEGDDEEHCEDKDEDGSRDEWVEDDEETPAVKPPSGKTEEEKLEEA</sequence>
<evidence type="ECO:0000256" key="1">
    <source>
        <dbReference type="SAM" id="MobiDB-lite"/>
    </source>
</evidence>
<feature type="compositionally biased region" description="Basic and acidic residues" evidence="1">
    <location>
        <begin position="106"/>
        <end position="115"/>
    </location>
</feature>